<sequence>MADKKINTLQLKKFMEKQIEELDEIKKLRTELEIKENDENFSNSLDYLERMYKACEETIKMCDMYDEKQKAEAKKEADKIKAAAKEIKSEDKKEVIKKTEPEPITEEDDDDIWD</sequence>
<feature type="region of interest" description="Disordered" evidence="1">
    <location>
        <begin position="79"/>
        <end position="114"/>
    </location>
</feature>
<protein>
    <submittedName>
        <fullName evidence="2">Uncharacterized protein</fullName>
    </submittedName>
</protein>
<comment type="caution">
    <text evidence="2">The sequence shown here is derived from an EMBL/GenBank/DDBJ whole genome shotgun (WGS) entry which is preliminary data.</text>
</comment>
<dbReference type="EMBL" id="ADMB01000020">
    <property type="protein sequence ID" value="EHR38826.1"/>
    <property type="molecule type" value="Genomic_DNA"/>
</dbReference>
<dbReference type="Proteomes" id="UP000005963">
    <property type="component" value="Unassembled WGS sequence"/>
</dbReference>
<name>A0ABP2NM62_9FIRM</name>
<proteinExistence type="predicted"/>
<evidence type="ECO:0000313" key="2">
    <source>
        <dbReference type="EMBL" id="EHR38826.1"/>
    </source>
</evidence>
<dbReference type="GeneID" id="62778868"/>
<accession>A0ABP2NM62</accession>
<gene>
    <name evidence="2" type="ORF">HMPREF9454_00424</name>
</gene>
<evidence type="ECO:0000313" key="3">
    <source>
        <dbReference type="Proteomes" id="UP000005963"/>
    </source>
</evidence>
<evidence type="ECO:0000256" key="1">
    <source>
        <dbReference type="SAM" id="MobiDB-lite"/>
    </source>
</evidence>
<organism evidence="2 3">
    <name type="scientific">Megamonas funiformis YIT 11815</name>
    <dbReference type="NCBI Taxonomy" id="742816"/>
    <lineage>
        <taxon>Bacteria</taxon>
        <taxon>Bacillati</taxon>
        <taxon>Bacillota</taxon>
        <taxon>Negativicutes</taxon>
        <taxon>Selenomonadales</taxon>
        <taxon>Selenomonadaceae</taxon>
        <taxon>Megamonas</taxon>
    </lineage>
</organism>
<reference evidence="2 3" key="1">
    <citation type="submission" date="2012-01" db="EMBL/GenBank/DDBJ databases">
        <title>The Genome Sequence of Megamonas funiformis YIT 11815.</title>
        <authorList>
            <consortium name="The Broad Institute Genome Sequencing Platform"/>
            <person name="Earl A."/>
            <person name="Ward D."/>
            <person name="Feldgarden M."/>
            <person name="Gevers D."/>
            <person name="Morotomi M."/>
            <person name="Young S.K."/>
            <person name="Zeng Q."/>
            <person name="Gargeya S."/>
            <person name="Fitzgerald M."/>
            <person name="Haas B."/>
            <person name="Abouelleil A."/>
            <person name="Alvarado L."/>
            <person name="Arachchi H.M."/>
            <person name="Berlin A."/>
            <person name="Chapman S.B."/>
            <person name="Gearin G."/>
            <person name="Goldberg J."/>
            <person name="Griggs A."/>
            <person name="Gujja S."/>
            <person name="Hansen M."/>
            <person name="Heiman D."/>
            <person name="Howarth C."/>
            <person name="Larimer J."/>
            <person name="Lui A."/>
            <person name="MacDonald P.J.P."/>
            <person name="McCowen C."/>
            <person name="Montmayeur A."/>
            <person name="Murphy C."/>
            <person name="Neiman D."/>
            <person name="Pearson M."/>
            <person name="Priest M."/>
            <person name="Roberts A."/>
            <person name="Saif S."/>
            <person name="Shea T."/>
            <person name="Sisk P."/>
            <person name="Stolte C."/>
            <person name="Sykes S."/>
            <person name="Wortman J."/>
            <person name="Nusbaum C."/>
            <person name="Birren B."/>
        </authorList>
    </citation>
    <scope>NUCLEOTIDE SEQUENCE [LARGE SCALE GENOMIC DNA]</scope>
    <source>
        <strain evidence="2 3">YIT 11815</strain>
    </source>
</reference>
<feature type="compositionally biased region" description="Acidic residues" evidence="1">
    <location>
        <begin position="103"/>
        <end position="114"/>
    </location>
</feature>
<feature type="compositionally biased region" description="Basic and acidic residues" evidence="1">
    <location>
        <begin position="79"/>
        <end position="101"/>
    </location>
</feature>
<dbReference type="RefSeq" id="WP_008537628.1">
    <property type="nucleotide sequence ID" value="NZ_JH601090.1"/>
</dbReference>
<keyword evidence="3" id="KW-1185">Reference proteome</keyword>